<dbReference type="EMBL" id="FSRO01000001">
    <property type="protein sequence ID" value="SIO02938.1"/>
    <property type="molecule type" value="Genomic_DNA"/>
</dbReference>
<evidence type="ECO:0000313" key="2">
    <source>
        <dbReference type="EMBL" id="SIO02938.1"/>
    </source>
</evidence>
<dbReference type="eggNOG" id="ENOG502Z9E3">
    <property type="taxonomic scope" value="Bacteria"/>
</dbReference>
<feature type="transmembrane region" description="Helical" evidence="1">
    <location>
        <begin position="268"/>
        <end position="291"/>
    </location>
</feature>
<evidence type="ECO:0000256" key="1">
    <source>
        <dbReference type="SAM" id="Phobius"/>
    </source>
</evidence>
<dbReference type="InterPro" id="IPR021296">
    <property type="entry name" value="DUF2868"/>
</dbReference>
<accession>A0A1N6G5Y8</accession>
<dbReference type="STRING" id="44575.SAMN05216419_100545"/>
<evidence type="ECO:0008006" key="4">
    <source>
        <dbReference type="Google" id="ProtNLM"/>
    </source>
</evidence>
<proteinExistence type="predicted"/>
<dbReference type="RefSeq" id="WP_028460911.1">
    <property type="nucleotide sequence ID" value="NZ_FSRO01000001.1"/>
</dbReference>
<protein>
    <recommendedName>
        <fullName evidence="4">DUF2868 domain-containing protein</fullName>
    </recommendedName>
</protein>
<dbReference type="Proteomes" id="UP000185062">
    <property type="component" value="Unassembled WGS sequence"/>
</dbReference>
<keyword evidence="1" id="KW-0812">Transmembrane</keyword>
<keyword evidence="1" id="KW-0472">Membrane</keyword>
<name>A0A1N6G5Y8_9PROT</name>
<keyword evidence="1" id="KW-1133">Transmembrane helix</keyword>
<feature type="transmembrane region" description="Helical" evidence="1">
    <location>
        <begin position="83"/>
        <end position="101"/>
    </location>
</feature>
<organism evidence="2 3">
    <name type="scientific">Nitrosomonas cryotolerans ATCC 49181</name>
    <dbReference type="NCBI Taxonomy" id="1131553"/>
    <lineage>
        <taxon>Bacteria</taxon>
        <taxon>Pseudomonadati</taxon>
        <taxon>Pseudomonadota</taxon>
        <taxon>Betaproteobacteria</taxon>
        <taxon>Nitrosomonadales</taxon>
        <taxon>Nitrosomonadaceae</taxon>
        <taxon>Nitrosomonas</taxon>
    </lineage>
</organism>
<evidence type="ECO:0000313" key="3">
    <source>
        <dbReference type="Proteomes" id="UP000185062"/>
    </source>
</evidence>
<sequence length="461" mass="51729">MSVKKYTFTDLVRIEQLRNIETSKTSNLSYASIADMDSHATTDFKYTAFLQRLAIRARRLIQDNALANTLLQPQKLFTRASRISLASAAILGALAAGNAVGESATLNIYWLLAVLLGFNLLSILLWLTGIIFNLQGLSTGVAAQLASWLPYRHKENDTVSSLAARAWWESCLTGTVGKWRISVLTHKFWLTYIIAGVALLILLMLAKQYNFIWGTTLLPESSLPELTRILGKPMEYMGLSTPDSHQIAASRMGTDDQDAETRSAWARFLLGTLLFYGLMPRLVLLAISILMQKWAERNFKLDLYLPYYIELRQRLMTREIKAQIIDADPQAVAKQTNTVPQAIHNTLPLNAYAFGIELDDQIIWPETVICRDNIIDQQSLAKATHSIRKIDGPLLVGVAIHRLPDRGVQRIVRELIASTTETPWLILLHRQTAPPVVTARKLAWFRLAEACGISAEHIIIQ</sequence>
<dbReference type="AlphaFoldDB" id="A0A1N6G5Y8"/>
<gene>
    <name evidence="2" type="ORF">SAMN02743940_0566</name>
</gene>
<reference evidence="2 3" key="1">
    <citation type="submission" date="2016-12" db="EMBL/GenBank/DDBJ databases">
        <authorList>
            <person name="Song W.-J."/>
            <person name="Kurnit D.M."/>
        </authorList>
    </citation>
    <scope>NUCLEOTIDE SEQUENCE [LARGE SCALE GENOMIC DNA]</scope>
    <source>
        <strain evidence="2 3">ATCC 49181</strain>
    </source>
</reference>
<feature type="transmembrane region" description="Helical" evidence="1">
    <location>
        <begin position="107"/>
        <end position="127"/>
    </location>
</feature>
<keyword evidence="3" id="KW-1185">Reference proteome</keyword>
<feature type="transmembrane region" description="Helical" evidence="1">
    <location>
        <begin position="188"/>
        <end position="206"/>
    </location>
</feature>
<dbReference type="Pfam" id="PF11067">
    <property type="entry name" value="DUF2868"/>
    <property type="match status" value="1"/>
</dbReference>